<accession>A0A075MR34</accession>
<evidence type="ECO:0000313" key="1">
    <source>
        <dbReference type="EMBL" id="AIF83277.1"/>
    </source>
</evidence>
<dbReference type="RefSeq" id="WP_148700069.1">
    <property type="nucleotide sequence ID" value="NZ_CP007174.1"/>
</dbReference>
<name>A0A075MR34_9ARCH</name>
<evidence type="ECO:0000313" key="2">
    <source>
        <dbReference type="Proteomes" id="UP000028194"/>
    </source>
</evidence>
<gene>
    <name evidence="1" type="ORF">NTE_01205</name>
</gene>
<dbReference type="EMBL" id="CP007174">
    <property type="protein sequence ID" value="AIF83277.1"/>
    <property type="molecule type" value="Genomic_DNA"/>
</dbReference>
<dbReference type="Proteomes" id="UP000028194">
    <property type="component" value="Chromosome"/>
</dbReference>
<keyword evidence="2" id="KW-1185">Reference proteome</keyword>
<dbReference type="HOGENOM" id="CLU_2930027_0_0_2"/>
<organism evidence="1 2">
    <name type="scientific">Candidatus Nitrososphaera evergladensis SR1</name>
    <dbReference type="NCBI Taxonomy" id="1459636"/>
    <lineage>
        <taxon>Archaea</taxon>
        <taxon>Nitrososphaerota</taxon>
        <taxon>Nitrososphaeria</taxon>
        <taxon>Nitrososphaerales</taxon>
        <taxon>Nitrososphaeraceae</taxon>
        <taxon>Nitrososphaera</taxon>
    </lineage>
</organism>
<reference evidence="1 2" key="1">
    <citation type="journal article" date="2014" name="PLoS ONE">
        <title>Genome Sequence of Candidatus Nitrososphaera evergladensis from Group I.1b Enriched from Everglades Soil Reveals Novel Genomic Features of the Ammonia-Oxidizing Archaea.</title>
        <authorList>
            <person name="Zhalnina K.V."/>
            <person name="Dias R."/>
            <person name="Leonard M.T."/>
            <person name="Dorr de Quadros P."/>
            <person name="Camargo F.A."/>
            <person name="Drew J.C."/>
            <person name="Farmerie W.G."/>
            <person name="Daroub S.H."/>
            <person name="Triplett E.W."/>
        </authorList>
    </citation>
    <scope>NUCLEOTIDE SEQUENCE [LARGE SCALE GENOMIC DNA]</scope>
    <source>
        <strain evidence="1 2">SR1</strain>
    </source>
</reference>
<protein>
    <submittedName>
        <fullName evidence="1">Uncharacterized protein</fullName>
    </submittedName>
</protein>
<proteinExistence type="predicted"/>
<sequence length="60" mass="6903">MYRLKLDKYAITTEQKDSTGDRNALVKLGIKADLLKDLDDKQLAELLAALLYTKMKKEME</sequence>
<dbReference type="KEGG" id="nev:NTE_01205"/>
<dbReference type="GeneID" id="41597014"/>
<dbReference type="AlphaFoldDB" id="A0A075MR34"/>